<dbReference type="OrthoDB" id="9156296at2"/>
<dbReference type="RefSeq" id="WP_009206453.1">
    <property type="nucleotide sequence ID" value="NC_022357.1"/>
</dbReference>
<sequence length="141" mass="15312">MKNWLLILLLLAVPCAAHEVHHTIETTGAVTVHLAYADGKPYAYEAYELYPAGKDIPTQVGRTDAQGRVVFIPGDKRAWRLKAFSTDGHGTDLSFESPAVASPSSPVSQGPNRLSLILFGLSLLLAGFGLVQLRIRKRKTS</sequence>
<feature type="chain" id="PRO_5004545540" evidence="2">
    <location>
        <begin position="18"/>
        <end position="141"/>
    </location>
</feature>
<evidence type="ECO:0000256" key="2">
    <source>
        <dbReference type="SAM" id="SignalP"/>
    </source>
</evidence>
<protein>
    <submittedName>
        <fullName evidence="3">ABC type permease</fullName>
    </submittedName>
</protein>
<dbReference type="HOGENOM" id="CLU_105325_1_0_4"/>
<dbReference type="AlphaFoldDB" id="S6AFE3"/>
<keyword evidence="2" id="KW-0732">Signal</keyword>
<feature type="signal peptide" evidence="2">
    <location>
        <begin position="1"/>
        <end position="17"/>
    </location>
</feature>
<evidence type="ECO:0000313" key="3">
    <source>
        <dbReference type="EMBL" id="BAN34601.1"/>
    </source>
</evidence>
<evidence type="ECO:0000256" key="1">
    <source>
        <dbReference type="SAM" id="Phobius"/>
    </source>
</evidence>
<keyword evidence="1" id="KW-0812">Transmembrane</keyword>
<dbReference type="EMBL" id="AP013066">
    <property type="protein sequence ID" value="BAN34601.1"/>
    <property type="molecule type" value="Genomic_DNA"/>
</dbReference>
<organism evidence="3 4">
    <name type="scientific">Sulfuricella denitrificans (strain DSM 22764 / NBRC 105220 / skB26)</name>
    <dbReference type="NCBI Taxonomy" id="1163617"/>
    <lineage>
        <taxon>Bacteria</taxon>
        <taxon>Pseudomonadati</taxon>
        <taxon>Pseudomonadota</taxon>
        <taxon>Betaproteobacteria</taxon>
        <taxon>Nitrosomonadales</taxon>
        <taxon>Sulfuricellaceae</taxon>
        <taxon>Sulfuricella</taxon>
    </lineage>
</organism>
<keyword evidence="1" id="KW-0472">Membrane</keyword>
<accession>S6AFE3</accession>
<dbReference type="eggNOG" id="COG2372">
    <property type="taxonomic scope" value="Bacteria"/>
</dbReference>
<dbReference type="KEGG" id="sdr:SCD_n00759"/>
<gene>
    <name evidence="3" type="ORF">SCD_n00759</name>
</gene>
<proteinExistence type="predicted"/>
<reference evidence="3 4" key="1">
    <citation type="journal article" date="2012" name="Appl. Environ. Microbiol.">
        <title>Draft genome sequence of a psychrotolerant sulfur-oxidizing bacterium, Sulfuricella denitrificans skB26, and proteomic insights into cold adaptation.</title>
        <authorList>
            <person name="Watanabe T."/>
            <person name="Kojima H."/>
            <person name="Fukui M."/>
        </authorList>
    </citation>
    <scope>NUCLEOTIDE SEQUENCE [LARGE SCALE GENOMIC DNA]</scope>
    <source>
        <strain evidence="4">skB26</strain>
    </source>
</reference>
<feature type="transmembrane region" description="Helical" evidence="1">
    <location>
        <begin position="114"/>
        <end position="133"/>
    </location>
</feature>
<evidence type="ECO:0000313" key="4">
    <source>
        <dbReference type="Proteomes" id="UP000015559"/>
    </source>
</evidence>
<keyword evidence="4" id="KW-1185">Reference proteome</keyword>
<name>S6AFE3_SULDS</name>
<keyword evidence="1" id="KW-1133">Transmembrane helix</keyword>
<dbReference type="STRING" id="1163617.SCD_n00759"/>
<dbReference type="Proteomes" id="UP000015559">
    <property type="component" value="Chromosome"/>
</dbReference>